<evidence type="ECO:0000256" key="3">
    <source>
        <dbReference type="ARBA" id="ARBA00022692"/>
    </source>
</evidence>
<evidence type="ECO:0000313" key="8">
    <source>
        <dbReference type="EMBL" id="KWZ77050.1"/>
    </source>
</evidence>
<feature type="transmembrane region" description="Helical" evidence="6">
    <location>
        <begin position="39"/>
        <end position="59"/>
    </location>
</feature>
<dbReference type="GO" id="GO:0005886">
    <property type="term" value="C:plasma membrane"/>
    <property type="evidence" value="ECO:0007669"/>
    <property type="project" value="UniProtKB-SubCell"/>
</dbReference>
<reference evidence="8" key="4">
    <citation type="submission" date="2016-01" db="EMBL/GenBank/DDBJ databases">
        <authorList>
            <person name="Oliw E.H."/>
        </authorList>
    </citation>
    <scope>NUCLEOTIDE SEQUENCE [LARGE SCALE GENOMIC DNA]</scope>
    <source>
        <strain evidence="8">GED7749B</strain>
    </source>
</reference>
<proteinExistence type="inferred from homology"/>
<dbReference type="AlphaFoldDB" id="A0A0C5CAE2"/>
<dbReference type="EMBL" id="CP010525">
    <property type="protein sequence ID" value="AJO23629.1"/>
    <property type="molecule type" value="Genomic_DNA"/>
</dbReference>
<reference evidence="9" key="2">
    <citation type="submission" date="2015-01" db="EMBL/GenBank/DDBJ databases">
        <title>Comparative genome analysis of Bacillus coagulans HM-08, Clostridium butyricum HM-68, Bacillus subtilis HM-66 and Bacillus paralicheniformis BL-09.</title>
        <authorList>
            <person name="Zhang H."/>
        </authorList>
    </citation>
    <scope>NUCLEOTIDE SEQUENCE [LARGE SCALE GENOMIC DNA]</scope>
    <source>
        <strain evidence="9">HM-08</strain>
    </source>
</reference>
<keyword evidence="5 6" id="KW-0472">Membrane</keyword>
<evidence type="ECO:0000313" key="9">
    <source>
        <dbReference type="Proteomes" id="UP000032024"/>
    </source>
</evidence>
<dbReference type="Pfam" id="PF01925">
    <property type="entry name" value="TauE"/>
    <property type="match status" value="1"/>
</dbReference>
<dbReference type="RefSeq" id="WP_017552138.1">
    <property type="nucleotide sequence ID" value="NZ_CP010525.1"/>
</dbReference>
<evidence type="ECO:0000256" key="5">
    <source>
        <dbReference type="ARBA" id="ARBA00023136"/>
    </source>
</evidence>
<dbReference type="PANTHER" id="PTHR43701:SF2">
    <property type="entry name" value="MEMBRANE TRANSPORTER PROTEIN YJNA-RELATED"/>
    <property type="match status" value="1"/>
</dbReference>
<gene>
    <name evidence="8" type="ORF">HMPREF3213_03464</name>
    <name evidence="7" type="ORF">SB48_HM08orf04523</name>
</gene>
<dbReference type="PANTHER" id="PTHR43701">
    <property type="entry name" value="MEMBRANE TRANSPORTER PROTEIN MJ0441-RELATED"/>
    <property type="match status" value="1"/>
</dbReference>
<dbReference type="EMBL" id="LRPN01000179">
    <property type="protein sequence ID" value="KWZ77050.1"/>
    <property type="molecule type" value="Genomic_DNA"/>
</dbReference>
<feature type="transmembrane region" description="Helical" evidence="6">
    <location>
        <begin position="100"/>
        <end position="120"/>
    </location>
</feature>
<evidence type="ECO:0000313" key="7">
    <source>
        <dbReference type="EMBL" id="AJO23629.1"/>
    </source>
</evidence>
<dbReference type="InterPro" id="IPR051598">
    <property type="entry name" value="TSUP/Inactive_protease-like"/>
</dbReference>
<evidence type="ECO:0000256" key="4">
    <source>
        <dbReference type="ARBA" id="ARBA00022989"/>
    </source>
</evidence>
<feature type="transmembrane region" description="Helical" evidence="6">
    <location>
        <begin position="7"/>
        <end position="33"/>
    </location>
</feature>
<keyword evidence="3 6" id="KW-0812">Transmembrane</keyword>
<evidence type="ECO:0000256" key="1">
    <source>
        <dbReference type="ARBA" id="ARBA00004141"/>
    </source>
</evidence>
<accession>A0A0C5CAE2</accession>
<sequence length="250" mass="25897">MHVSILITMFLTGLILGFIGAGGAGFIISLLTILFGVSIHTALATALTAMIFSSFSGAVSHYREGNVSIKAGITTGIIGAAGAWAGSHVSAHIASSELKWLTAGMLMFSAFLLWLRMFLLQKQSIQAKTLPFGPRFVTRSLLLGIVTGALSGMFGIGSTPFIQLGLMILLGLSVRQAAGTTMMVIIPIAIGGGLASFQQGTLDLGLLVEVVIGTMSGAYIGAKFTNRAPVSLLKSSMIAVPIVASLLLIL</sequence>
<feature type="transmembrane region" description="Helical" evidence="6">
    <location>
        <begin position="177"/>
        <end position="197"/>
    </location>
</feature>
<dbReference type="PATRIC" id="fig|1398.18.peg.2810"/>
<evidence type="ECO:0000313" key="10">
    <source>
        <dbReference type="Proteomes" id="UP000070376"/>
    </source>
</evidence>
<dbReference type="Proteomes" id="UP000032024">
    <property type="component" value="Chromosome"/>
</dbReference>
<dbReference type="Proteomes" id="UP000070376">
    <property type="component" value="Unassembled WGS sequence"/>
</dbReference>
<dbReference type="InterPro" id="IPR002781">
    <property type="entry name" value="TM_pro_TauE-like"/>
</dbReference>
<feature type="transmembrane region" description="Helical" evidence="6">
    <location>
        <begin position="228"/>
        <end position="249"/>
    </location>
</feature>
<organism evidence="8 10">
    <name type="scientific">Heyndrickxia coagulans</name>
    <name type="common">Weizmannia coagulans</name>
    <dbReference type="NCBI Taxonomy" id="1398"/>
    <lineage>
        <taxon>Bacteria</taxon>
        <taxon>Bacillati</taxon>
        <taxon>Bacillota</taxon>
        <taxon>Bacilli</taxon>
        <taxon>Bacillales</taxon>
        <taxon>Bacillaceae</taxon>
        <taxon>Heyndrickxia</taxon>
    </lineage>
</organism>
<protein>
    <recommendedName>
        <fullName evidence="6">Probable membrane transporter protein</fullName>
    </recommendedName>
</protein>
<feature type="transmembrane region" description="Helical" evidence="6">
    <location>
        <begin position="71"/>
        <end position="94"/>
    </location>
</feature>
<keyword evidence="9" id="KW-1185">Reference proteome</keyword>
<evidence type="ECO:0000256" key="6">
    <source>
        <dbReference type="RuleBase" id="RU363041"/>
    </source>
</evidence>
<comment type="similarity">
    <text evidence="2 6">Belongs to the 4-toluene sulfonate uptake permease (TSUP) (TC 2.A.102) family.</text>
</comment>
<reference evidence="10" key="3">
    <citation type="submission" date="2016-01" db="EMBL/GenBank/DDBJ databases">
        <authorList>
            <person name="Mitreva M."/>
            <person name="Pepin K.H."/>
            <person name="Mihindukulasuriya K.A."/>
            <person name="Fulton R."/>
            <person name="Fronick C."/>
            <person name="O'Laughlin M."/>
            <person name="Miner T."/>
            <person name="Herter B."/>
            <person name="Rosa B.A."/>
            <person name="Cordes M."/>
            <person name="Tomlinson C."/>
            <person name="Wollam A."/>
            <person name="Palsikar V.B."/>
            <person name="Mardis E.R."/>
            <person name="Wilson R.K."/>
        </authorList>
    </citation>
    <scope>NUCLEOTIDE SEQUENCE [LARGE SCALE GENOMIC DNA]</scope>
    <source>
        <strain evidence="10">GED7749B</strain>
    </source>
</reference>
<keyword evidence="4 6" id="KW-1133">Transmembrane helix</keyword>
<reference evidence="7" key="1">
    <citation type="submission" date="2015-01" db="EMBL/GenBank/DDBJ databases">
        <title>Comparative genome analysis of Bacillus coagulans HM-08, Clostridium butyricum HM-68, Bacillus subtilis HM-66 and Bacillus licheniformis BL-09.</title>
        <authorList>
            <person name="Zhang H."/>
        </authorList>
    </citation>
    <scope>NUCLEOTIDE SEQUENCE [LARGE SCALE GENOMIC DNA]</scope>
    <source>
        <strain evidence="7">HM-08</strain>
    </source>
</reference>
<name>A0A0C5CAE2_HEYCO</name>
<feature type="transmembrane region" description="Helical" evidence="6">
    <location>
        <begin position="204"/>
        <end position="222"/>
    </location>
</feature>
<evidence type="ECO:0000256" key="2">
    <source>
        <dbReference type="ARBA" id="ARBA00009142"/>
    </source>
</evidence>
<comment type="subcellular location">
    <subcellularLocation>
        <location evidence="6">Cell membrane</location>
        <topology evidence="6">Multi-pass membrane protein</topology>
    </subcellularLocation>
    <subcellularLocation>
        <location evidence="1">Membrane</location>
        <topology evidence="1">Multi-pass membrane protein</topology>
    </subcellularLocation>
</comment>
<keyword evidence="6" id="KW-1003">Cell membrane</keyword>
<feature type="transmembrane region" description="Helical" evidence="6">
    <location>
        <begin position="141"/>
        <end position="171"/>
    </location>
</feature>